<organism evidence="2 3">
    <name type="scientific">Staphylococcus ratti</name>
    <dbReference type="NCBI Taxonomy" id="2892440"/>
    <lineage>
        <taxon>Bacteria</taxon>
        <taxon>Bacillati</taxon>
        <taxon>Bacillota</taxon>
        <taxon>Bacilli</taxon>
        <taxon>Bacillales</taxon>
        <taxon>Staphylococcaceae</taxon>
        <taxon>Staphylococcus</taxon>
    </lineage>
</organism>
<gene>
    <name evidence="2" type="ORF">LN051_06910</name>
</gene>
<dbReference type="InterPro" id="IPR029068">
    <property type="entry name" value="Glyas_Bleomycin-R_OHBP_Dase"/>
</dbReference>
<evidence type="ECO:0000313" key="3">
    <source>
        <dbReference type="Proteomes" id="UP001197626"/>
    </source>
</evidence>
<dbReference type="SUPFAM" id="SSF54593">
    <property type="entry name" value="Glyoxalase/Bleomycin resistance protein/Dihydroxybiphenyl dioxygenase"/>
    <property type="match status" value="1"/>
</dbReference>
<dbReference type="InterPro" id="IPR004360">
    <property type="entry name" value="Glyas_Fos-R_dOase_dom"/>
</dbReference>
<dbReference type="PANTHER" id="PTHR36503:SF2">
    <property type="entry name" value="BLR2408 PROTEIN"/>
    <property type="match status" value="1"/>
</dbReference>
<dbReference type="Pfam" id="PF00903">
    <property type="entry name" value="Glyoxalase"/>
    <property type="match status" value="1"/>
</dbReference>
<sequence length="128" mass="14516">MLVTNMWFNLAVNDLKKSMTFYDAIGFEIMQRPEQKGHMFGIQAGPSSPIMFVEHPTFKSYLQQEVSGHDVLISLSVSSEADLDRLIENVSKAGGTIVQPKHKRDGFIGCVFQDIDNHFFNVLVFNEF</sequence>
<feature type="domain" description="VOC" evidence="1">
    <location>
        <begin position="4"/>
        <end position="125"/>
    </location>
</feature>
<evidence type="ECO:0000313" key="2">
    <source>
        <dbReference type="EMBL" id="UEX89310.1"/>
    </source>
</evidence>
<reference evidence="2 3" key="1">
    <citation type="journal article" date="2022" name="Pathogens">
        <title>Staphylococcus ratti sp. nov. Isolated from a Lab Rat.</title>
        <authorList>
            <person name="Kovarovic V."/>
            <person name="Sedlacek I."/>
            <person name="Petras P."/>
            <person name="Kralova S."/>
            <person name="Maslanova I."/>
            <person name="Svec P."/>
            <person name="Neumann-Schaal M."/>
            <person name="Botka T."/>
            <person name="Gelbicova T."/>
            <person name="Stankova E."/>
            <person name="Doskar J."/>
            <person name="Pantucek R."/>
        </authorList>
    </citation>
    <scope>NUCLEOTIDE SEQUENCE [LARGE SCALE GENOMIC DNA]</scope>
    <source>
        <strain evidence="2 3">CCM 9025</strain>
    </source>
</reference>
<dbReference type="EMBL" id="CP086654">
    <property type="protein sequence ID" value="UEX89310.1"/>
    <property type="molecule type" value="Genomic_DNA"/>
</dbReference>
<dbReference type="Proteomes" id="UP001197626">
    <property type="component" value="Chromosome"/>
</dbReference>
<protein>
    <submittedName>
        <fullName evidence="2">Member of glyoxalase/bleomycin resistance protein family</fullName>
    </submittedName>
</protein>
<evidence type="ECO:0000259" key="1">
    <source>
        <dbReference type="PROSITE" id="PS51819"/>
    </source>
</evidence>
<accession>A0ABY3PAH5</accession>
<name>A0ABY3PAH5_9STAP</name>
<dbReference type="InterPro" id="IPR037523">
    <property type="entry name" value="VOC_core"/>
</dbReference>
<dbReference type="Gene3D" id="3.10.180.10">
    <property type="entry name" value="2,3-Dihydroxybiphenyl 1,2-Dioxygenase, domain 1"/>
    <property type="match status" value="1"/>
</dbReference>
<proteinExistence type="predicted"/>
<dbReference type="RefSeq" id="WP_229291814.1">
    <property type="nucleotide sequence ID" value="NZ_CP086654.1"/>
</dbReference>
<keyword evidence="3" id="KW-1185">Reference proteome</keyword>
<dbReference type="PROSITE" id="PS51819">
    <property type="entry name" value="VOC"/>
    <property type="match status" value="1"/>
</dbReference>
<dbReference type="PANTHER" id="PTHR36503">
    <property type="entry name" value="BLR2520 PROTEIN"/>
    <property type="match status" value="1"/>
</dbReference>